<accession>A0A917HED9</accession>
<dbReference type="AlphaFoldDB" id="A0A917HED9"/>
<protein>
    <submittedName>
        <fullName evidence="2">Uncharacterized protein</fullName>
    </submittedName>
</protein>
<feature type="compositionally biased region" description="Polar residues" evidence="1">
    <location>
        <begin position="40"/>
        <end position="52"/>
    </location>
</feature>
<organism evidence="2 3">
    <name type="scientific">Paenibacillus radicis</name>
    <name type="common">ex Gao et al. 2016</name>
    <dbReference type="NCBI Taxonomy" id="1737354"/>
    <lineage>
        <taxon>Bacteria</taxon>
        <taxon>Bacillati</taxon>
        <taxon>Bacillota</taxon>
        <taxon>Bacilli</taxon>
        <taxon>Bacillales</taxon>
        <taxon>Paenibacillaceae</taxon>
        <taxon>Paenibacillus</taxon>
    </lineage>
</organism>
<evidence type="ECO:0000256" key="1">
    <source>
        <dbReference type="SAM" id="MobiDB-lite"/>
    </source>
</evidence>
<reference evidence="2 3" key="1">
    <citation type="journal article" date="2014" name="Int. J. Syst. Evol. Microbiol.">
        <title>Complete genome sequence of Corynebacterium casei LMG S-19264T (=DSM 44701T), isolated from a smear-ripened cheese.</title>
        <authorList>
            <consortium name="US DOE Joint Genome Institute (JGI-PGF)"/>
            <person name="Walter F."/>
            <person name="Albersmeier A."/>
            <person name="Kalinowski J."/>
            <person name="Ruckert C."/>
        </authorList>
    </citation>
    <scope>NUCLEOTIDE SEQUENCE [LARGE SCALE GENOMIC DNA]</scope>
    <source>
        <strain evidence="2 3">CGMCC 1.15286</strain>
    </source>
</reference>
<name>A0A917HED9_9BACL</name>
<keyword evidence="3" id="KW-1185">Reference proteome</keyword>
<evidence type="ECO:0000313" key="2">
    <source>
        <dbReference type="EMBL" id="GGG77186.1"/>
    </source>
</evidence>
<evidence type="ECO:0000313" key="3">
    <source>
        <dbReference type="Proteomes" id="UP000600247"/>
    </source>
</evidence>
<proteinExistence type="predicted"/>
<gene>
    <name evidence="2" type="ORF">GCM10010918_37270</name>
</gene>
<dbReference type="Proteomes" id="UP000600247">
    <property type="component" value="Unassembled WGS sequence"/>
</dbReference>
<sequence length="72" mass="7866">MMQPMNRDYQLLFEHAGGKEESPIAGHGVGTNAGHKGACTTKSAPGSENNFNKPDPIRRTVERTPNWFPIGD</sequence>
<comment type="caution">
    <text evidence="2">The sequence shown here is derived from an EMBL/GenBank/DDBJ whole genome shotgun (WGS) entry which is preliminary data.</text>
</comment>
<feature type="region of interest" description="Disordered" evidence="1">
    <location>
        <begin position="1"/>
        <end position="72"/>
    </location>
</feature>
<dbReference type="EMBL" id="BMHY01000007">
    <property type="protein sequence ID" value="GGG77186.1"/>
    <property type="molecule type" value="Genomic_DNA"/>
</dbReference>